<gene>
    <name evidence="1" type="ORF">RRG08_015129</name>
</gene>
<organism evidence="1 2">
    <name type="scientific">Elysia crispata</name>
    <name type="common">lettuce slug</name>
    <dbReference type="NCBI Taxonomy" id="231223"/>
    <lineage>
        <taxon>Eukaryota</taxon>
        <taxon>Metazoa</taxon>
        <taxon>Spiralia</taxon>
        <taxon>Lophotrochozoa</taxon>
        <taxon>Mollusca</taxon>
        <taxon>Gastropoda</taxon>
        <taxon>Heterobranchia</taxon>
        <taxon>Euthyneura</taxon>
        <taxon>Panpulmonata</taxon>
        <taxon>Sacoglossa</taxon>
        <taxon>Placobranchoidea</taxon>
        <taxon>Plakobranchidae</taxon>
        <taxon>Elysia</taxon>
    </lineage>
</organism>
<dbReference type="EMBL" id="JAWDGP010002284">
    <property type="protein sequence ID" value="KAK3784314.1"/>
    <property type="molecule type" value="Genomic_DNA"/>
</dbReference>
<name>A0AAE1AAJ1_9GAST</name>
<dbReference type="AlphaFoldDB" id="A0AAE1AAJ1"/>
<sequence length="79" mass="8884">MGRKGHKLRIVSSAKLKTMWFNLAQILALPKICFSGKAAASLNQRVYPSGMRKMHQVSRVGDYVIKSRSLSRQSNSPHE</sequence>
<evidence type="ECO:0000313" key="2">
    <source>
        <dbReference type="Proteomes" id="UP001283361"/>
    </source>
</evidence>
<reference evidence="1" key="1">
    <citation type="journal article" date="2023" name="G3 (Bethesda)">
        <title>A reference genome for the long-term kleptoplast-retaining sea slug Elysia crispata morphotype clarki.</title>
        <authorList>
            <person name="Eastman K.E."/>
            <person name="Pendleton A.L."/>
            <person name="Shaikh M.A."/>
            <person name="Suttiyut T."/>
            <person name="Ogas R."/>
            <person name="Tomko P."/>
            <person name="Gavelis G."/>
            <person name="Widhalm J.R."/>
            <person name="Wisecaver J.H."/>
        </authorList>
    </citation>
    <scope>NUCLEOTIDE SEQUENCE</scope>
    <source>
        <strain evidence="1">ECLA1</strain>
    </source>
</reference>
<keyword evidence="2" id="KW-1185">Reference proteome</keyword>
<dbReference type="Proteomes" id="UP001283361">
    <property type="component" value="Unassembled WGS sequence"/>
</dbReference>
<comment type="caution">
    <text evidence="1">The sequence shown here is derived from an EMBL/GenBank/DDBJ whole genome shotgun (WGS) entry which is preliminary data.</text>
</comment>
<evidence type="ECO:0000313" key="1">
    <source>
        <dbReference type="EMBL" id="KAK3784314.1"/>
    </source>
</evidence>
<accession>A0AAE1AAJ1</accession>
<proteinExistence type="predicted"/>
<protein>
    <submittedName>
        <fullName evidence="1">Uncharacterized protein</fullName>
    </submittedName>
</protein>